<evidence type="ECO:0000256" key="1">
    <source>
        <dbReference type="SAM" id="SignalP"/>
    </source>
</evidence>
<sequence length="107" mass="12549">FKMLSCFSSFLTACKFFFCFTESRHYVEAKSTSLRPQSQCFGNVASTRHTHVHPWHHVCKLQSRIEVRSFPESFEAKGGCGHGEWAFFTIFICERPRTSWQHMHSQK</sequence>
<evidence type="ECO:0000313" key="2">
    <source>
        <dbReference type="EMBL" id="JAP87785.1"/>
    </source>
</evidence>
<feature type="signal peptide" evidence="1">
    <location>
        <begin position="1"/>
        <end position="29"/>
    </location>
</feature>
<evidence type="ECO:0008006" key="3">
    <source>
        <dbReference type="Google" id="ProtNLM"/>
    </source>
</evidence>
<accession>A0A131ZAE0</accession>
<feature type="chain" id="PRO_5007287126" description="Secreted protein" evidence="1">
    <location>
        <begin position="30"/>
        <end position="107"/>
    </location>
</feature>
<protein>
    <recommendedName>
        <fullName evidence="3">Secreted protein</fullName>
    </recommendedName>
</protein>
<feature type="non-terminal residue" evidence="2">
    <location>
        <position position="1"/>
    </location>
</feature>
<name>A0A131ZAE0_RHIAP</name>
<dbReference type="EMBL" id="GEDV01000772">
    <property type="protein sequence ID" value="JAP87785.1"/>
    <property type="molecule type" value="Transcribed_RNA"/>
</dbReference>
<reference evidence="2" key="1">
    <citation type="journal article" date="2016" name="Ticks Tick Borne Dis.">
        <title>De novo assembly and annotation of the salivary gland transcriptome of Rhipicephalus appendiculatus male and female ticks during blood feeding.</title>
        <authorList>
            <person name="de Castro M.H."/>
            <person name="de Klerk D."/>
            <person name="Pienaar R."/>
            <person name="Latif A.A."/>
            <person name="Rees D.J."/>
            <person name="Mans B.J."/>
        </authorList>
    </citation>
    <scope>NUCLEOTIDE SEQUENCE</scope>
    <source>
        <tissue evidence="2">Salivary glands</tissue>
    </source>
</reference>
<keyword evidence="1" id="KW-0732">Signal</keyword>
<dbReference type="AlphaFoldDB" id="A0A131ZAE0"/>
<organism evidence="2">
    <name type="scientific">Rhipicephalus appendiculatus</name>
    <name type="common">Brown ear tick</name>
    <dbReference type="NCBI Taxonomy" id="34631"/>
    <lineage>
        <taxon>Eukaryota</taxon>
        <taxon>Metazoa</taxon>
        <taxon>Ecdysozoa</taxon>
        <taxon>Arthropoda</taxon>
        <taxon>Chelicerata</taxon>
        <taxon>Arachnida</taxon>
        <taxon>Acari</taxon>
        <taxon>Parasitiformes</taxon>
        <taxon>Ixodida</taxon>
        <taxon>Ixodoidea</taxon>
        <taxon>Ixodidae</taxon>
        <taxon>Rhipicephalinae</taxon>
        <taxon>Rhipicephalus</taxon>
        <taxon>Rhipicephalus</taxon>
    </lineage>
</organism>
<proteinExistence type="predicted"/>